<protein>
    <submittedName>
        <fullName evidence="1">Uncharacterized protein</fullName>
    </submittedName>
</protein>
<gene>
    <name evidence="1" type="ORF">CNEB1095_LOCUS1170</name>
</gene>
<dbReference type="EMBL" id="HBFD01001835">
    <property type="protein sequence ID" value="CAD8715082.1"/>
    <property type="molecule type" value="Transcribed_RNA"/>
</dbReference>
<sequence length="118" mass="13674">MKRSASQRQFDFDFIDYSINNKPICNICKCKEKKMKIIPQLKDFKLSFQHLNNEIVLVTANVYETKLCTCQDVSRPMLVLHKSMSHSRMVSCNNWALEKGLPVDLIITTSLFSSEINQ</sequence>
<organism evidence="1">
    <name type="scientific">Chromulina nebulosa</name>
    <dbReference type="NCBI Taxonomy" id="96789"/>
    <lineage>
        <taxon>Eukaryota</taxon>
        <taxon>Sar</taxon>
        <taxon>Stramenopiles</taxon>
        <taxon>Ochrophyta</taxon>
        <taxon>Chrysophyceae</taxon>
        <taxon>Chromulinales</taxon>
        <taxon>Chromulinaceae</taxon>
        <taxon>Chromulina</taxon>
    </lineage>
</organism>
<name>A0A7S0STK6_9STRA</name>
<proteinExistence type="predicted"/>
<reference evidence="1" key="1">
    <citation type="submission" date="2021-01" db="EMBL/GenBank/DDBJ databases">
        <authorList>
            <person name="Corre E."/>
            <person name="Pelletier E."/>
            <person name="Niang G."/>
            <person name="Scheremetjew M."/>
            <person name="Finn R."/>
            <person name="Kale V."/>
            <person name="Holt S."/>
            <person name="Cochrane G."/>
            <person name="Meng A."/>
            <person name="Brown T."/>
            <person name="Cohen L."/>
        </authorList>
    </citation>
    <scope>NUCLEOTIDE SEQUENCE</scope>
    <source>
        <strain evidence="1">UTEXLB2642</strain>
    </source>
</reference>
<accession>A0A7S0STK6</accession>
<evidence type="ECO:0000313" key="1">
    <source>
        <dbReference type="EMBL" id="CAD8715082.1"/>
    </source>
</evidence>
<dbReference type="AlphaFoldDB" id="A0A7S0STK6"/>